<reference evidence="1 2" key="1">
    <citation type="submission" date="2023-07" db="EMBL/GenBank/DDBJ databases">
        <title>Genomic Encyclopedia of Type Strains, Phase IV (KMG-IV): sequencing the most valuable type-strain genomes for metagenomic binning, comparative biology and taxonomic classification.</title>
        <authorList>
            <person name="Goeker M."/>
        </authorList>
    </citation>
    <scope>NUCLEOTIDE SEQUENCE [LARGE SCALE GENOMIC DNA]</scope>
    <source>
        <strain evidence="1 2">DSM 25924</strain>
    </source>
</reference>
<dbReference type="Pfam" id="PF14006">
    <property type="entry name" value="YqzL"/>
    <property type="match status" value="1"/>
</dbReference>
<proteinExistence type="predicted"/>
<comment type="caution">
    <text evidence="1">The sequence shown here is derived from an EMBL/GenBank/DDBJ whole genome shotgun (WGS) entry which is preliminary data.</text>
</comment>
<protein>
    <recommendedName>
        <fullName evidence="3">YqzL family protein</fullName>
    </recommendedName>
</protein>
<dbReference type="EMBL" id="JAURUO010000001">
    <property type="protein sequence ID" value="MDP9727386.1"/>
    <property type="molecule type" value="Genomic_DNA"/>
</dbReference>
<evidence type="ECO:0000313" key="2">
    <source>
        <dbReference type="Proteomes" id="UP001229209"/>
    </source>
</evidence>
<keyword evidence="2" id="KW-1185">Reference proteome</keyword>
<evidence type="ECO:0008006" key="3">
    <source>
        <dbReference type="Google" id="ProtNLM"/>
    </source>
</evidence>
<dbReference type="RefSeq" id="WP_072872585.1">
    <property type="nucleotide sequence ID" value="NZ_JAURUO010000001.1"/>
</dbReference>
<accession>A0ABT9LT63</accession>
<organism evidence="1 2">
    <name type="scientific">Alicyclobacillus tolerans</name>
    <dbReference type="NCBI Taxonomy" id="90970"/>
    <lineage>
        <taxon>Bacteria</taxon>
        <taxon>Bacillati</taxon>
        <taxon>Bacillota</taxon>
        <taxon>Bacilli</taxon>
        <taxon>Bacillales</taxon>
        <taxon>Alicyclobacillaceae</taxon>
        <taxon>Alicyclobacillus</taxon>
    </lineage>
</organism>
<gene>
    <name evidence="1" type="ORF">J2S04_000308</name>
</gene>
<dbReference type="InterPro" id="IPR025617">
    <property type="entry name" value="YqzL"/>
</dbReference>
<dbReference type="Proteomes" id="UP001229209">
    <property type="component" value="Unassembled WGS sequence"/>
</dbReference>
<sequence>MRDFTWQIFTLTGDIDAYLLYRDFTQIRDVKDQVEEIGSESEE</sequence>
<name>A0ABT9LT63_9BACL</name>
<evidence type="ECO:0000313" key="1">
    <source>
        <dbReference type="EMBL" id="MDP9727386.1"/>
    </source>
</evidence>